<sequence length="188" mass="20476">MTVKEFPIRRPQDVSRLGDRTLKIALVPTDAERAAMIETYGLLALPDLKADLELRPWRKDGITVEGHLQGRVSQACVVTLEPVEQMLDARFTVRFAPGAAGDEPDEDGEIVIDVQSEDPPDPLEGDEVDLGAVLCEQFALALDPYPRAEGAHVPEAYADSGETAENGDEQAERPSPFAVLADLKKNQS</sequence>
<evidence type="ECO:0000313" key="2">
    <source>
        <dbReference type="EMBL" id="MBA4610223.1"/>
    </source>
</evidence>
<gene>
    <name evidence="2" type="ORF">H1W37_01055</name>
</gene>
<feature type="region of interest" description="Disordered" evidence="1">
    <location>
        <begin position="151"/>
        <end position="188"/>
    </location>
</feature>
<evidence type="ECO:0000256" key="1">
    <source>
        <dbReference type="SAM" id="MobiDB-lite"/>
    </source>
</evidence>
<reference evidence="2 3" key="1">
    <citation type="submission" date="2020-07" db="EMBL/GenBank/DDBJ databases">
        <authorList>
            <person name="Li M."/>
        </authorList>
    </citation>
    <scope>NUCLEOTIDE SEQUENCE [LARGE SCALE GENOMIC DNA]</scope>
    <source>
        <strain evidence="2 3">DSM 23284</strain>
    </source>
</reference>
<reference evidence="2 3" key="2">
    <citation type="submission" date="2020-08" db="EMBL/GenBank/DDBJ databases">
        <title>Stappia taiwanensis sp. nov., isolated from a coastal thermal spring.</title>
        <authorList>
            <person name="Kampfer P."/>
        </authorList>
    </citation>
    <scope>NUCLEOTIDE SEQUENCE [LARGE SCALE GENOMIC DNA]</scope>
    <source>
        <strain evidence="2 3">DSM 23284</strain>
    </source>
</reference>
<name>A0A838XT84_9HYPH</name>
<protein>
    <submittedName>
        <fullName evidence="2">DUF177 domain-containing protein</fullName>
    </submittedName>
</protein>
<dbReference type="AlphaFoldDB" id="A0A838XT84"/>
<evidence type="ECO:0000313" key="3">
    <source>
        <dbReference type="Proteomes" id="UP000559404"/>
    </source>
</evidence>
<accession>A0A838XT84</accession>
<proteinExistence type="predicted"/>
<dbReference type="Pfam" id="PF02620">
    <property type="entry name" value="YceD"/>
    <property type="match status" value="1"/>
</dbReference>
<dbReference type="Proteomes" id="UP000559404">
    <property type="component" value="Unassembled WGS sequence"/>
</dbReference>
<dbReference type="InterPro" id="IPR003772">
    <property type="entry name" value="YceD"/>
</dbReference>
<keyword evidence="3" id="KW-1185">Reference proteome</keyword>
<comment type="caution">
    <text evidence="2">The sequence shown here is derived from an EMBL/GenBank/DDBJ whole genome shotgun (WGS) entry which is preliminary data.</text>
</comment>
<organism evidence="2 3">
    <name type="scientific">Stappia taiwanensis</name>
    <dbReference type="NCBI Taxonomy" id="992267"/>
    <lineage>
        <taxon>Bacteria</taxon>
        <taxon>Pseudomonadati</taxon>
        <taxon>Pseudomonadota</taxon>
        <taxon>Alphaproteobacteria</taxon>
        <taxon>Hyphomicrobiales</taxon>
        <taxon>Stappiaceae</taxon>
        <taxon>Stappia</taxon>
    </lineage>
</organism>
<dbReference type="EMBL" id="JACEON010000001">
    <property type="protein sequence ID" value="MBA4610223.1"/>
    <property type="molecule type" value="Genomic_DNA"/>
</dbReference>